<dbReference type="InterPro" id="IPR024185">
    <property type="entry name" value="FTHF_cligase-like_sf"/>
</dbReference>
<dbReference type="PANTHER" id="PTHR13017:SF0">
    <property type="entry name" value="METHENYLTETRAHYDROFOLATE SYNTHASE DOMAIN-CONTAINING PROTEIN"/>
    <property type="match status" value="1"/>
</dbReference>
<sequence length="241" mass="25532">MTTTAELAARIAGRMAPHPLPDPRFGLDFDAFIPGFAEADEAAAYLLEHAPPPADALVHVTPDNSLQPLRARLLASGHPLLMPTYGLMRGFLRIDPAEGHGALHRSWLEGAEHYGDLVSLEELQAGPKVMAHYVGAAAVALNGVRFGMGHRYFDTEFALMVEAGITAADASVVVLVHPEQVHHAHLDAPDHEVRATLIAMPGDLVITGAATGPSVLAAEAIAPGLEKAAPVRQLLSARAWK</sequence>
<gene>
    <name evidence="1" type="ORF">FHY64_18270</name>
</gene>
<reference evidence="1 2" key="1">
    <citation type="submission" date="2019-06" db="EMBL/GenBank/DDBJ databases">
        <title>Genome of new Rhodobacteraceae sp. SM1903.</title>
        <authorList>
            <person name="Ren X."/>
        </authorList>
    </citation>
    <scope>NUCLEOTIDE SEQUENCE [LARGE SCALE GENOMIC DNA]</scope>
    <source>
        <strain evidence="1 2">SM1903</strain>
    </source>
</reference>
<comment type="caution">
    <text evidence="1">The sequence shown here is derived from an EMBL/GenBank/DDBJ whole genome shotgun (WGS) entry which is preliminary data.</text>
</comment>
<dbReference type="InterPro" id="IPR037171">
    <property type="entry name" value="NagB/RpiA_transferase-like"/>
</dbReference>
<organism evidence="1 2">
    <name type="scientific">Pelagovum pacificum</name>
    <dbReference type="NCBI Taxonomy" id="2588711"/>
    <lineage>
        <taxon>Bacteria</taxon>
        <taxon>Pseudomonadati</taxon>
        <taxon>Pseudomonadota</taxon>
        <taxon>Alphaproteobacteria</taxon>
        <taxon>Rhodobacterales</taxon>
        <taxon>Paracoccaceae</taxon>
        <taxon>Pelagovum</taxon>
    </lineage>
</organism>
<dbReference type="SUPFAM" id="SSF100950">
    <property type="entry name" value="NagB/RpiA/CoA transferase-like"/>
    <property type="match status" value="1"/>
</dbReference>
<dbReference type="EMBL" id="VFFF01000003">
    <property type="protein sequence ID" value="TNY31036.1"/>
    <property type="molecule type" value="Genomic_DNA"/>
</dbReference>
<evidence type="ECO:0000313" key="2">
    <source>
        <dbReference type="Proteomes" id="UP000314011"/>
    </source>
</evidence>
<proteinExistence type="predicted"/>
<name>A0A5C5G8K9_9RHOB</name>
<dbReference type="PANTHER" id="PTHR13017">
    <property type="entry name" value="5-FORMYLTETRAHYDROFOLATE CYCLO-LIGASE-RELATED"/>
    <property type="match status" value="1"/>
</dbReference>
<dbReference type="Proteomes" id="UP000314011">
    <property type="component" value="Unassembled WGS sequence"/>
</dbReference>
<evidence type="ECO:0000313" key="1">
    <source>
        <dbReference type="EMBL" id="TNY31036.1"/>
    </source>
</evidence>
<dbReference type="Pfam" id="PF01812">
    <property type="entry name" value="5-FTHF_cyc-lig"/>
    <property type="match status" value="1"/>
</dbReference>
<keyword evidence="2" id="KW-1185">Reference proteome</keyword>
<dbReference type="AlphaFoldDB" id="A0A5C5G8K9"/>
<protein>
    <recommendedName>
        <fullName evidence="3">5-formyltetrahydrofolate cyclo-ligase</fullName>
    </recommendedName>
</protein>
<accession>A0A5C5G8K9</accession>
<dbReference type="Gene3D" id="3.40.50.10420">
    <property type="entry name" value="NagB/RpiA/CoA transferase-like"/>
    <property type="match status" value="1"/>
</dbReference>
<dbReference type="OrthoDB" id="9156280at2"/>
<dbReference type="RefSeq" id="WP_140197304.1">
    <property type="nucleotide sequence ID" value="NZ_CP065915.1"/>
</dbReference>
<dbReference type="GO" id="GO:0005737">
    <property type="term" value="C:cytoplasm"/>
    <property type="evidence" value="ECO:0007669"/>
    <property type="project" value="TreeGrafter"/>
</dbReference>
<dbReference type="InterPro" id="IPR002698">
    <property type="entry name" value="FTHF_cligase"/>
</dbReference>
<evidence type="ECO:0008006" key="3">
    <source>
        <dbReference type="Google" id="ProtNLM"/>
    </source>
</evidence>